<dbReference type="InterPro" id="IPR001763">
    <property type="entry name" value="Rhodanese-like_dom"/>
</dbReference>
<reference evidence="2 3" key="1">
    <citation type="submission" date="2016-10" db="EMBL/GenBank/DDBJ databases">
        <authorList>
            <person name="de Groot N.N."/>
        </authorList>
    </citation>
    <scope>NUCLEOTIDE SEQUENCE [LARGE SCALE GENOMIC DNA]</scope>
    <source>
        <strain evidence="2 3">CGMCC 1.11156</strain>
    </source>
</reference>
<dbReference type="AlphaFoldDB" id="A0A1I3KE17"/>
<evidence type="ECO:0000313" key="2">
    <source>
        <dbReference type="EMBL" id="SFI70445.1"/>
    </source>
</evidence>
<sequence length="111" mass="11942">MTELITRTALEALVATGDVVLVDALPASYYDQLHLPGALNLVESDVDTEAPRLLPDKSATIVTYCSNEACGNSQAVANRLERLGYTAVRKYREGIEDWVAAGNQTESTQAA</sequence>
<dbReference type="Gene3D" id="3.40.250.10">
    <property type="entry name" value="Rhodanese-like domain"/>
    <property type="match status" value="1"/>
</dbReference>
<dbReference type="GO" id="GO:0004792">
    <property type="term" value="F:thiosulfate-cyanide sulfurtransferase activity"/>
    <property type="evidence" value="ECO:0007669"/>
    <property type="project" value="InterPro"/>
</dbReference>
<proteinExistence type="predicted"/>
<dbReference type="InterPro" id="IPR001307">
    <property type="entry name" value="Thiosulphate_STrfase_CS"/>
</dbReference>
<dbReference type="RefSeq" id="WP_091114680.1">
    <property type="nucleotide sequence ID" value="NZ_BKAF01000014.1"/>
</dbReference>
<evidence type="ECO:0000313" key="3">
    <source>
        <dbReference type="Proteomes" id="UP000198649"/>
    </source>
</evidence>
<dbReference type="PROSITE" id="PS00380">
    <property type="entry name" value="RHODANESE_1"/>
    <property type="match status" value="1"/>
</dbReference>
<name>A0A1I3KE17_9ACTN</name>
<accession>A0A1I3KE17</accession>
<dbReference type="PROSITE" id="PS50206">
    <property type="entry name" value="RHODANESE_3"/>
    <property type="match status" value="1"/>
</dbReference>
<dbReference type="STRING" id="1005945.SAMN05216561_1125"/>
<dbReference type="CDD" id="cd00158">
    <property type="entry name" value="RHOD"/>
    <property type="match status" value="1"/>
</dbReference>
<keyword evidence="3" id="KW-1185">Reference proteome</keyword>
<evidence type="ECO:0000259" key="1">
    <source>
        <dbReference type="PROSITE" id="PS50206"/>
    </source>
</evidence>
<dbReference type="SMART" id="SM00450">
    <property type="entry name" value="RHOD"/>
    <property type="match status" value="1"/>
</dbReference>
<dbReference type="InterPro" id="IPR036873">
    <property type="entry name" value="Rhodanese-like_dom_sf"/>
</dbReference>
<dbReference type="OrthoDB" id="9802991at2"/>
<protein>
    <submittedName>
        <fullName evidence="2">Rhodanese-related sulfurtransferase</fullName>
    </submittedName>
</protein>
<dbReference type="Pfam" id="PF00581">
    <property type="entry name" value="Rhodanese"/>
    <property type="match status" value="1"/>
</dbReference>
<feature type="domain" description="Rhodanese" evidence="1">
    <location>
        <begin position="15"/>
        <end position="107"/>
    </location>
</feature>
<dbReference type="EMBL" id="FOQG01000012">
    <property type="protein sequence ID" value="SFI70445.1"/>
    <property type="molecule type" value="Genomic_DNA"/>
</dbReference>
<keyword evidence="2" id="KW-0808">Transferase</keyword>
<dbReference type="Proteomes" id="UP000198649">
    <property type="component" value="Unassembled WGS sequence"/>
</dbReference>
<organism evidence="2 3">
    <name type="scientific">Nocardioides psychrotolerans</name>
    <dbReference type="NCBI Taxonomy" id="1005945"/>
    <lineage>
        <taxon>Bacteria</taxon>
        <taxon>Bacillati</taxon>
        <taxon>Actinomycetota</taxon>
        <taxon>Actinomycetes</taxon>
        <taxon>Propionibacteriales</taxon>
        <taxon>Nocardioidaceae</taxon>
        <taxon>Nocardioides</taxon>
    </lineage>
</organism>
<dbReference type="SUPFAM" id="SSF52821">
    <property type="entry name" value="Rhodanese/Cell cycle control phosphatase"/>
    <property type="match status" value="1"/>
</dbReference>
<gene>
    <name evidence="2" type="ORF">SAMN05216561_1125</name>
</gene>